<keyword evidence="2" id="KW-1185">Reference proteome</keyword>
<dbReference type="Proteomes" id="UP001320119">
    <property type="component" value="Chromosome"/>
</dbReference>
<proteinExistence type="predicted"/>
<reference evidence="1 2" key="1">
    <citation type="journal article" date="2022" name="IScience">
        <title>An ultrasensitive nanofiber-based assay for enzymatic hydrolysis and deep-sea microbial degradation of cellulose.</title>
        <authorList>
            <person name="Tsudome M."/>
            <person name="Tachioka M."/>
            <person name="Miyazaki M."/>
            <person name="Uchimura K."/>
            <person name="Tsuda M."/>
            <person name="Takaki Y."/>
            <person name="Deguchi S."/>
        </authorList>
    </citation>
    <scope>NUCLEOTIDE SEQUENCE [LARGE SCALE GENOMIC DNA]</scope>
    <source>
        <strain evidence="1 2">GE09</strain>
    </source>
</reference>
<name>A0AAN1WKM1_9GAMM</name>
<dbReference type="EMBL" id="AP023086">
    <property type="protein sequence ID" value="BCD99237.1"/>
    <property type="molecule type" value="Genomic_DNA"/>
</dbReference>
<organism evidence="1 2">
    <name type="scientific">Marinagarivorans cellulosilyticus</name>
    <dbReference type="NCBI Taxonomy" id="2721545"/>
    <lineage>
        <taxon>Bacteria</taxon>
        <taxon>Pseudomonadati</taxon>
        <taxon>Pseudomonadota</taxon>
        <taxon>Gammaproteobacteria</taxon>
        <taxon>Cellvibrionales</taxon>
        <taxon>Cellvibrionaceae</taxon>
        <taxon>Marinagarivorans</taxon>
    </lineage>
</organism>
<dbReference type="KEGG" id="marq:MARGE09_P3438"/>
<dbReference type="RefSeq" id="WP_236984303.1">
    <property type="nucleotide sequence ID" value="NZ_AP023086.1"/>
</dbReference>
<evidence type="ECO:0000313" key="2">
    <source>
        <dbReference type="Proteomes" id="UP001320119"/>
    </source>
</evidence>
<accession>A0AAN1WKM1</accession>
<protein>
    <submittedName>
        <fullName evidence="1">Uncharacterized protein</fullName>
    </submittedName>
</protein>
<dbReference type="AlphaFoldDB" id="A0AAN1WKM1"/>
<sequence>MLYLFLDIDGVLRPDSKPNNYVLSNHLLGSLYQVVALTDGNLKIVVTSSWRLVMDRASIAKKLKLPANMVEVMPVLDDENARGGGVIAYMAKVYAEKGETPFMALDDQPDLYEGFWDGVLFPCEPDSGFDDGVLALLKSRLSQKTALFKACASLML</sequence>
<gene>
    <name evidence="1" type="ORF">MARGE09_P3438</name>
</gene>
<dbReference type="Pfam" id="PF18143">
    <property type="entry name" value="HAD_SAK_2"/>
    <property type="match status" value="1"/>
</dbReference>
<evidence type="ECO:0000313" key="1">
    <source>
        <dbReference type="EMBL" id="BCD99237.1"/>
    </source>
</evidence>